<dbReference type="RefSeq" id="WP_148856617.1">
    <property type="nucleotide sequence ID" value="NZ_PHNJ01000002.1"/>
</dbReference>
<accession>A0A8J8Q3G8</accession>
<keyword evidence="2" id="KW-1185">Reference proteome</keyword>
<sequence length="235" mass="26821">MNKNHDHVAVHRDQGAVYWELGVPSTAETCEEQTREMVELCEQFFQTFGEFLTPTEVEFHVPCFPAGHELPASMYDDAKIKTVQRNLQSSEGISVDEFLTATEISNCPSRWMPNIEFNGNSVLVELTNGPVVADRTNHTVEYKKKRPTNELPDRDLLEIDLLHGPASSKSTIETEFATYVIVDLNSDIWFENSEIGRANAQNLAAFLERIHDTLPVEEVNRTSDWYPVERLEDIY</sequence>
<organism evidence="1 2">
    <name type="scientific">Natronococcus pandeyae</name>
    <dbReference type="NCBI Taxonomy" id="2055836"/>
    <lineage>
        <taxon>Archaea</taxon>
        <taxon>Methanobacteriati</taxon>
        <taxon>Methanobacteriota</taxon>
        <taxon>Stenosarchaea group</taxon>
        <taxon>Halobacteria</taxon>
        <taxon>Halobacteriales</taxon>
        <taxon>Natrialbaceae</taxon>
        <taxon>Natronococcus</taxon>
    </lineage>
</organism>
<protein>
    <submittedName>
        <fullName evidence="1">Uncharacterized protein</fullName>
    </submittedName>
</protein>
<evidence type="ECO:0000313" key="2">
    <source>
        <dbReference type="Proteomes" id="UP000766904"/>
    </source>
</evidence>
<gene>
    <name evidence="1" type="ORF">CV102_04095</name>
</gene>
<dbReference type="OrthoDB" id="205128at2157"/>
<name>A0A8J8Q3G8_9EURY</name>
<comment type="caution">
    <text evidence="1">The sequence shown here is derived from an EMBL/GenBank/DDBJ whole genome shotgun (WGS) entry which is preliminary data.</text>
</comment>
<dbReference type="EMBL" id="PHNJ01000002">
    <property type="protein sequence ID" value="TYL39485.1"/>
    <property type="molecule type" value="Genomic_DNA"/>
</dbReference>
<reference evidence="1" key="1">
    <citation type="submission" date="2017-11" db="EMBL/GenBank/DDBJ databases">
        <authorList>
            <person name="Kajale S.C."/>
            <person name="Sharma A."/>
        </authorList>
    </citation>
    <scope>NUCLEOTIDE SEQUENCE</scope>
    <source>
        <strain evidence="1">LS1_42</strain>
    </source>
</reference>
<dbReference type="AlphaFoldDB" id="A0A8J8Q3G8"/>
<proteinExistence type="predicted"/>
<evidence type="ECO:0000313" key="1">
    <source>
        <dbReference type="EMBL" id="TYL39485.1"/>
    </source>
</evidence>
<dbReference type="Proteomes" id="UP000766904">
    <property type="component" value="Unassembled WGS sequence"/>
</dbReference>